<feature type="transmembrane region" description="Helical" evidence="2">
    <location>
        <begin position="404"/>
        <end position="429"/>
    </location>
</feature>
<feature type="transmembrane region" description="Helical" evidence="2">
    <location>
        <begin position="355"/>
        <end position="374"/>
    </location>
</feature>
<evidence type="ECO:0000256" key="2">
    <source>
        <dbReference type="SAM" id="Phobius"/>
    </source>
</evidence>
<keyword evidence="1" id="KW-0175">Coiled coil</keyword>
<feature type="transmembrane region" description="Helical" evidence="2">
    <location>
        <begin position="441"/>
        <end position="458"/>
    </location>
</feature>
<organism evidence="3 4">
    <name type="scientific">Geothrix rubra</name>
    <dbReference type="NCBI Taxonomy" id="2927977"/>
    <lineage>
        <taxon>Bacteria</taxon>
        <taxon>Pseudomonadati</taxon>
        <taxon>Acidobacteriota</taxon>
        <taxon>Holophagae</taxon>
        <taxon>Holophagales</taxon>
        <taxon>Holophagaceae</taxon>
        <taxon>Geothrix</taxon>
    </lineage>
</organism>
<feature type="transmembrane region" description="Helical" evidence="2">
    <location>
        <begin position="208"/>
        <end position="225"/>
    </location>
</feature>
<feature type="transmembrane region" description="Helical" evidence="2">
    <location>
        <begin position="559"/>
        <end position="579"/>
    </location>
</feature>
<feature type="transmembrane region" description="Helical" evidence="2">
    <location>
        <begin position="184"/>
        <end position="202"/>
    </location>
</feature>
<keyword evidence="4" id="KW-1185">Reference proteome</keyword>
<name>A0ABQ5Q1R5_9BACT</name>
<gene>
    <name evidence="3" type="ORF">GETHPA_01250</name>
</gene>
<keyword evidence="2" id="KW-0812">Transmembrane</keyword>
<feature type="coiled-coil region" evidence="1">
    <location>
        <begin position="18"/>
        <end position="45"/>
    </location>
</feature>
<evidence type="ECO:0008006" key="5">
    <source>
        <dbReference type="Google" id="ProtNLM"/>
    </source>
</evidence>
<evidence type="ECO:0000256" key="1">
    <source>
        <dbReference type="SAM" id="Coils"/>
    </source>
</evidence>
<feature type="transmembrane region" description="Helical" evidence="2">
    <location>
        <begin position="268"/>
        <end position="289"/>
    </location>
</feature>
<dbReference type="Proteomes" id="UP001165089">
    <property type="component" value="Unassembled WGS sequence"/>
</dbReference>
<evidence type="ECO:0000313" key="3">
    <source>
        <dbReference type="EMBL" id="GLH68592.1"/>
    </source>
</evidence>
<keyword evidence="2" id="KW-0472">Membrane</keyword>
<dbReference type="RefSeq" id="WP_285722109.1">
    <property type="nucleotide sequence ID" value="NZ_BSDD01000001.1"/>
</dbReference>
<proteinExistence type="predicted"/>
<feature type="transmembrane region" description="Helical" evidence="2">
    <location>
        <begin position="470"/>
        <end position="493"/>
    </location>
</feature>
<feature type="transmembrane region" description="Helical" evidence="2">
    <location>
        <begin position="76"/>
        <end position="96"/>
    </location>
</feature>
<feature type="transmembrane region" description="Helical" evidence="2">
    <location>
        <begin position="158"/>
        <end position="177"/>
    </location>
</feature>
<feature type="transmembrane region" description="Helical" evidence="2">
    <location>
        <begin position="102"/>
        <end position="121"/>
    </location>
</feature>
<feature type="transmembrane region" description="Helical" evidence="2">
    <location>
        <begin position="536"/>
        <end position="553"/>
    </location>
</feature>
<feature type="transmembrane region" description="Helical" evidence="2">
    <location>
        <begin position="380"/>
        <end position="397"/>
    </location>
</feature>
<dbReference type="EMBL" id="BSDD01000001">
    <property type="protein sequence ID" value="GLH68592.1"/>
    <property type="molecule type" value="Genomic_DNA"/>
</dbReference>
<feature type="transmembrane region" description="Helical" evidence="2">
    <location>
        <begin position="325"/>
        <end position="348"/>
    </location>
</feature>
<feature type="transmembrane region" description="Helical" evidence="2">
    <location>
        <begin position="237"/>
        <end position="256"/>
    </location>
</feature>
<evidence type="ECO:0000313" key="4">
    <source>
        <dbReference type="Proteomes" id="UP001165089"/>
    </source>
</evidence>
<protein>
    <recommendedName>
        <fullName evidence="5">DUF2339 domain-containing protein</fullName>
    </recommendedName>
</protein>
<sequence length="594" mass="62021">MVPSLRDPSANPMLPPSRRTLEARIEDLTQALDRLEARVQRLEGYGGAPRPADLAPPEAIHATAPGREEHGSLASVLGMVGQVCLILGGAFLLRTLTDGGTVARPAGMALGLAYAITWALVAWRTTSTLHAAFYGLASILITYPLLWESTTTFAILRAPAAALLLLLAACLHIGVAWIRSLRTIAWVAILSVLAAAFGLMVATQSIEWFVALFLALGAGSLWLTYGRRWHALRWPAALAADLAVLVLTVLAAWPGGPPEGYRGLSPERSMALALGLVVIYLGSFATRMLQRRRTLNTFEMVQTALVLLAGFGGALRVALASGSGAGLLGGGVLVAGIGCGAAAYPFLADQEDLRANFSFFTTLALVFLLLGGPIVLPRAAFALAAGFLGLAATALGLRFRRTVLVLHGTVSLTAGALASGLLAQAVAAFLGPAAGLARPSAPALALLAFLAAAHALLVTRRPAGPLSWRFRVPSLLLGMQAILGLGALAVWALFRLTRGGADPGLLAAIRTGALSTAAIGLAALGRRHPASELRWLVYPLLALAALKFLFEDLPGGRPLTWFLAFMVYGAALILAPRFLKAAHPKADPPPPGNM</sequence>
<keyword evidence="2" id="KW-1133">Transmembrane helix</keyword>
<feature type="transmembrane region" description="Helical" evidence="2">
    <location>
        <begin position="505"/>
        <end position="524"/>
    </location>
</feature>
<reference evidence="3 4" key="1">
    <citation type="journal article" date="2023" name="Antonie Van Leeuwenhoek">
        <title>Mesoterricola silvestris gen. nov., sp. nov., Mesoterricola sediminis sp. nov., Geothrix oryzae sp. nov., Geothrix edaphica sp. nov., Geothrix rubra sp. nov., and Geothrix limicola sp. nov., six novel members of Acidobacteriota isolated from soils.</title>
        <authorList>
            <person name="Itoh H."/>
            <person name="Sugisawa Y."/>
            <person name="Mise K."/>
            <person name="Xu Z."/>
            <person name="Kuniyasu M."/>
            <person name="Ushijima N."/>
            <person name="Kawano K."/>
            <person name="Kobayashi E."/>
            <person name="Shiratori Y."/>
            <person name="Masuda Y."/>
            <person name="Senoo K."/>
        </authorList>
    </citation>
    <scope>NUCLEOTIDE SEQUENCE [LARGE SCALE GENOMIC DNA]</scope>
    <source>
        <strain evidence="3 4">Red803</strain>
    </source>
</reference>
<feature type="transmembrane region" description="Helical" evidence="2">
    <location>
        <begin position="301"/>
        <end position="319"/>
    </location>
</feature>
<accession>A0ABQ5Q1R5</accession>
<comment type="caution">
    <text evidence="3">The sequence shown here is derived from an EMBL/GenBank/DDBJ whole genome shotgun (WGS) entry which is preliminary data.</text>
</comment>
<feature type="transmembrane region" description="Helical" evidence="2">
    <location>
        <begin position="128"/>
        <end position="146"/>
    </location>
</feature>